<evidence type="ECO:0000256" key="1">
    <source>
        <dbReference type="SAM" id="Phobius"/>
    </source>
</evidence>
<name>A0A6A4C6V7_9STRA</name>
<dbReference type="EMBL" id="QXFT01003669">
    <property type="protein sequence ID" value="KAE9283634.1"/>
    <property type="molecule type" value="Genomic_DNA"/>
</dbReference>
<keyword evidence="1" id="KW-0812">Transmembrane</keyword>
<protein>
    <submittedName>
        <fullName evidence="2">Uncharacterized protein</fullName>
    </submittedName>
</protein>
<gene>
    <name evidence="2" type="ORF">PR003_g27073</name>
</gene>
<evidence type="ECO:0000313" key="3">
    <source>
        <dbReference type="Proteomes" id="UP000434957"/>
    </source>
</evidence>
<comment type="caution">
    <text evidence="2">The sequence shown here is derived from an EMBL/GenBank/DDBJ whole genome shotgun (WGS) entry which is preliminary data.</text>
</comment>
<sequence length="51" mass="5564">MNHSGTGGTSALDVFVILLKVLFIMASVVSEFYSFLCVISNLSMATLRDTY</sequence>
<organism evidence="2 3">
    <name type="scientific">Phytophthora rubi</name>
    <dbReference type="NCBI Taxonomy" id="129364"/>
    <lineage>
        <taxon>Eukaryota</taxon>
        <taxon>Sar</taxon>
        <taxon>Stramenopiles</taxon>
        <taxon>Oomycota</taxon>
        <taxon>Peronosporomycetes</taxon>
        <taxon>Peronosporales</taxon>
        <taxon>Peronosporaceae</taxon>
        <taxon>Phytophthora</taxon>
    </lineage>
</organism>
<evidence type="ECO:0000313" key="2">
    <source>
        <dbReference type="EMBL" id="KAE9283634.1"/>
    </source>
</evidence>
<proteinExistence type="predicted"/>
<keyword evidence="1" id="KW-0472">Membrane</keyword>
<feature type="transmembrane region" description="Helical" evidence="1">
    <location>
        <begin position="14"/>
        <end position="39"/>
    </location>
</feature>
<dbReference type="AlphaFoldDB" id="A0A6A4C6V7"/>
<reference evidence="2 3" key="1">
    <citation type="submission" date="2018-08" db="EMBL/GenBank/DDBJ databases">
        <title>Genomic investigation of the strawberry pathogen Phytophthora fragariae indicates pathogenicity is determined by transcriptional variation in three key races.</title>
        <authorList>
            <person name="Adams T.M."/>
            <person name="Armitage A.D."/>
            <person name="Sobczyk M.K."/>
            <person name="Bates H.J."/>
            <person name="Dunwell J.M."/>
            <person name="Nellist C.F."/>
            <person name="Harrison R.J."/>
        </authorList>
    </citation>
    <scope>NUCLEOTIDE SEQUENCE [LARGE SCALE GENOMIC DNA]</scope>
    <source>
        <strain evidence="2 3">SCRP333</strain>
    </source>
</reference>
<accession>A0A6A4C6V7</accession>
<keyword evidence="3" id="KW-1185">Reference proteome</keyword>
<dbReference type="Proteomes" id="UP000434957">
    <property type="component" value="Unassembled WGS sequence"/>
</dbReference>
<keyword evidence="1" id="KW-1133">Transmembrane helix</keyword>